<accession>A0A9P4UKP6</accession>
<protein>
    <recommendedName>
        <fullName evidence="1">CHAT domain-containing protein</fullName>
    </recommendedName>
</protein>
<feature type="domain" description="CHAT" evidence="1">
    <location>
        <begin position="7"/>
        <end position="85"/>
    </location>
</feature>
<name>A0A9P4UKP6_9PEZI</name>
<evidence type="ECO:0000313" key="2">
    <source>
        <dbReference type="EMBL" id="KAF2717689.1"/>
    </source>
</evidence>
<sequence length="119" mass="12828">LLDDWQKDLLTVTDLLDTNLRSGSPFFAYLSACGTNVSGAKSSNLVNTMIHLVSPSRLAGFRHVIGTLWKVDAESCVAVAETTYMVIGDEGLGDVSVSLGLHEASRKLPNDWFENSLGV</sequence>
<evidence type="ECO:0000259" key="1">
    <source>
        <dbReference type="Pfam" id="PF12770"/>
    </source>
</evidence>
<keyword evidence="3" id="KW-1185">Reference proteome</keyword>
<dbReference type="InterPro" id="IPR024983">
    <property type="entry name" value="CHAT_dom"/>
</dbReference>
<evidence type="ECO:0000313" key="3">
    <source>
        <dbReference type="Proteomes" id="UP000799441"/>
    </source>
</evidence>
<feature type="non-terminal residue" evidence="2">
    <location>
        <position position="119"/>
    </location>
</feature>
<dbReference type="Pfam" id="PF12770">
    <property type="entry name" value="CHAT"/>
    <property type="match status" value="1"/>
</dbReference>
<comment type="caution">
    <text evidence="2">The sequence shown here is derived from an EMBL/GenBank/DDBJ whole genome shotgun (WGS) entry which is preliminary data.</text>
</comment>
<dbReference type="EMBL" id="MU003838">
    <property type="protein sequence ID" value="KAF2717689.1"/>
    <property type="molecule type" value="Genomic_DNA"/>
</dbReference>
<proteinExistence type="predicted"/>
<dbReference type="AlphaFoldDB" id="A0A9P4UKP6"/>
<reference evidence="2" key="1">
    <citation type="journal article" date="2020" name="Stud. Mycol.">
        <title>101 Dothideomycetes genomes: a test case for predicting lifestyles and emergence of pathogens.</title>
        <authorList>
            <person name="Haridas S."/>
            <person name="Albert R."/>
            <person name="Binder M."/>
            <person name="Bloem J."/>
            <person name="Labutti K."/>
            <person name="Salamov A."/>
            <person name="Andreopoulos B."/>
            <person name="Baker S."/>
            <person name="Barry K."/>
            <person name="Bills G."/>
            <person name="Bluhm B."/>
            <person name="Cannon C."/>
            <person name="Castanera R."/>
            <person name="Culley D."/>
            <person name="Daum C."/>
            <person name="Ezra D."/>
            <person name="Gonzalez J."/>
            <person name="Henrissat B."/>
            <person name="Kuo A."/>
            <person name="Liang C."/>
            <person name="Lipzen A."/>
            <person name="Lutzoni F."/>
            <person name="Magnuson J."/>
            <person name="Mondo S."/>
            <person name="Nolan M."/>
            <person name="Ohm R."/>
            <person name="Pangilinan J."/>
            <person name="Park H.-J."/>
            <person name="Ramirez L."/>
            <person name="Alfaro M."/>
            <person name="Sun H."/>
            <person name="Tritt A."/>
            <person name="Yoshinaga Y."/>
            <person name="Zwiers L.-H."/>
            <person name="Turgeon B."/>
            <person name="Goodwin S."/>
            <person name="Spatafora J."/>
            <person name="Crous P."/>
            <person name="Grigoriev I."/>
        </authorList>
    </citation>
    <scope>NUCLEOTIDE SEQUENCE</scope>
    <source>
        <strain evidence="2">CBS 116435</strain>
    </source>
</reference>
<dbReference type="Proteomes" id="UP000799441">
    <property type="component" value="Unassembled WGS sequence"/>
</dbReference>
<dbReference type="OrthoDB" id="9991317at2759"/>
<gene>
    <name evidence="2" type="ORF">K431DRAFT_193483</name>
</gene>
<organism evidence="2 3">
    <name type="scientific">Polychaeton citri CBS 116435</name>
    <dbReference type="NCBI Taxonomy" id="1314669"/>
    <lineage>
        <taxon>Eukaryota</taxon>
        <taxon>Fungi</taxon>
        <taxon>Dikarya</taxon>
        <taxon>Ascomycota</taxon>
        <taxon>Pezizomycotina</taxon>
        <taxon>Dothideomycetes</taxon>
        <taxon>Dothideomycetidae</taxon>
        <taxon>Capnodiales</taxon>
        <taxon>Capnodiaceae</taxon>
        <taxon>Polychaeton</taxon>
    </lineage>
</organism>
<feature type="non-terminal residue" evidence="2">
    <location>
        <position position="1"/>
    </location>
</feature>